<organism evidence="5 6">
    <name type="scientific">Pannonibacter indicus</name>
    <dbReference type="NCBI Taxonomy" id="466044"/>
    <lineage>
        <taxon>Bacteria</taxon>
        <taxon>Pseudomonadati</taxon>
        <taxon>Pseudomonadota</taxon>
        <taxon>Alphaproteobacteria</taxon>
        <taxon>Hyphomicrobiales</taxon>
        <taxon>Stappiaceae</taxon>
        <taxon>Pannonibacter</taxon>
    </lineage>
</organism>
<comment type="function">
    <text evidence="4">Nucleoside triphosphate pyrophosphatase. May have a dual role in cell division arrest and in preventing the incorporation of modified nucleotides into cellular nucleic acids.</text>
</comment>
<dbReference type="PANTHER" id="PTHR43213">
    <property type="entry name" value="BIFUNCTIONAL DTTP/UTP PYROPHOSPHATASE/METHYLTRANSFERASE PROTEIN-RELATED"/>
    <property type="match status" value="1"/>
</dbReference>
<evidence type="ECO:0000256" key="1">
    <source>
        <dbReference type="ARBA" id="ARBA00001968"/>
    </source>
</evidence>
<protein>
    <recommendedName>
        <fullName evidence="4">Nucleoside triphosphate pyrophosphatase</fullName>
        <ecNumber evidence="4">3.6.1.9</ecNumber>
    </recommendedName>
    <alternativeName>
        <fullName evidence="4">Nucleotide pyrophosphatase</fullName>
        <shortName evidence="4">Nucleotide PPase</shortName>
    </alternativeName>
</protein>
<proteinExistence type="inferred from homology"/>
<dbReference type="Pfam" id="PF02545">
    <property type="entry name" value="Maf"/>
    <property type="match status" value="1"/>
</dbReference>
<dbReference type="GO" id="GO:0005737">
    <property type="term" value="C:cytoplasm"/>
    <property type="evidence" value="ECO:0007669"/>
    <property type="project" value="UniProtKB-SubCell"/>
</dbReference>
<dbReference type="InterPro" id="IPR029001">
    <property type="entry name" value="ITPase-like_fam"/>
</dbReference>
<evidence type="ECO:0000256" key="3">
    <source>
        <dbReference type="ARBA" id="ARBA00023080"/>
    </source>
</evidence>
<dbReference type="AlphaFoldDB" id="A0A0K6HS94"/>
<comment type="caution">
    <text evidence="4">Lacks conserved residue(s) required for the propagation of feature annotation.</text>
</comment>
<dbReference type="RefSeq" id="WP_055454701.1">
    <property type="nucleotide sequence ID" value="NZ_CYHE01000002.1"/>
</dbReference>
<evidence type="ECO:0000313" key="5">
    <source>
        <dbReference type="EMBL" id="CUA93633.1"/>
    </source>
</evidence>
<dbReference type="PANTHER" id="PTHR43213:SF5">
    <property type="entry name" value="BIFUNCTIONAL DTTP_UTP PYROPHOSPHATASE_METHYLTRANSFERASE PROTEIN-RELATED"/>
    <property type="match status" value="1"/>
</dbReference>
<comment type="subcellular location">
    <subcellularLocation>
        <location evidence="4">Cytoplasm</location>
    </subcellularLocation>
</comment>
<reference evidence="6" key="1">
    <citation type="submission" date="2015-08" db="EMBL/GenBank/DDBJ databases">
        <authorList>
            <person name="Varghese N."/>
        </authorList>
    </citation>
    <scope>NUCLEOTIDE SEQUENCE [LARGE SCALE GENOMIC DNA]</scope>
    <source>
        <strain evidence="6">DSM 23407</strain>
    </source>
</reference>
<dbReference type="PIRSF" id="PIRSF006305">
    <property type="entry name" value="Maf"/>
    <property type="match status" value="1"/>
</dbReference>
<evidence type="ECO:0000256" key="2">
    <source>
        <dbReference type="ARBA" id="ARBA00022801"/>
    </source>
</evidence>
<dbReference type="HAMAP" id="MF_00528">
    <property type="entry name" value="Maf"/>
    <property type="match status" value="1"/>
</dbReference>
<keyword evidence="4" id="KW-0963">Cytoplasm</keyword>
<evidence type="ECO:0000313" key="6">
    <source>
        <dbReference type="Proteomes" id="UP000183900"/>
    </source>
</evidence>
<comment type="similarity">
    <text evidence="4">Belongs to the Maf family.</text>
</comment>
<sequence length="197" mass="20808">MTLVLASGSSIRATLLRNAGLDFAVDPAGVDEREIERPLLEAGAEPQEIALVLGKAKALDVALRRPGDLVIGADQVLGLGSTRFTKPADLAAARAQLALLAGKTHELHSSVVVAKGGEVLWSHISTACLQMRVLSDTELDAYLAMAGSAALSSVGCYQLEGLGIRLFDRIEGDYFTILGLPLLPLLGFLREKGEIHP</sequence>
<dbReference type="EC" id="3.6.1.9" evidence="4"/>
<dbReference type="GO" id="GO:0009117">
    <property type="term" value="P:nucleotide metabolic process"/>
    <property type="evidence" value="ECO:0007669"/>
    <property type="project" value="UniProtKB-KW"/>
</dbReference>
<dbReference type="GO" id="GO:0047429">
    <property type="term" value="F:nucleoside triphosphate diphosphatase activity"/>
    <property type="evidence" value="ECO:0007669"/>
    <property type="project" value="UniProtKB-EC"/>
</dbReference>
<dbReference type="Proteomes" id="UP000183900">
    <property type="component" value="Unassembled WGS sequence"/>
</dbReference>
<feature type="active site" description="Proton acceptor" evidence="4">
    <location>
        <position position="74"/>
    </location>
</feature>
<keyword evidence="3 4" id="KW-0546">Nucleotide metabolism</keyword>
<dbReference type="InterPro" id="IPR003697">
    <property type="entry name" value="Maf-like"/>
</dbReference>
<keyword evidence="6" id="KW-1185">Reference proteome</keyword>
<evidence type="ECO:0000256" key="4">
    <source>
        <dbReference type="HAMAP-Rule" id="MF_00528"/>
    </source>
</evidence>
<comment type="catalytic activity">
    <reaction evidence="4">
        <text>a 2'-deoxyribonucleoside 5'-triphosphate + H2O = a 2'-deoxyribonucleoside 5'-phosphate + diphosphate + H(+)</text>
        <dbReference type="Rhea" id="RHEA:44644"/>
        <dbReference type="ChEBI" id="CHEBI:15377"/>
        <dbReference type="ChEBI" id="CHEBI:15378"/>
        <dbReference type="ChEBI" id="CHEBI:33019"/>
        <dbReference type="ChEBI" id="CHEBI:61560"/>
        <dbReference type="ChEBI" id="CHEBI:65317"/>
        <dbReference type="EC" id="3.6.1.9"/>
    </reaction>
</comment>
<dbReference type="SUPFAM" id="SSF52972">
    <property type="entry name" value="ITPase-like"/>
    <property type="match status" value="1"/>
</dbReference>
<gene>
    <name evidence="5" type="ORF">Ga0061067_102456</name>
</gene>
<dbReference type="Gene3D" id="3.90.950.10">
    <property type="match status" value="1"/>
</dbReference>
<keyword evidence="2 4" id="KW-0378">Hydrolase</keyword>
<dbReference type="OrthoDB" id="9813962at2"/>
<comment type="cofactor">
    <cofactor evidence="1 4">
        <name>a divalent metal cation</name>
        <dbReference type="ChEBI" id="CHEBI:60240"/>
    </cofactor>
</comment>
<dbReference type="EMBL" id="CYHE01000002">
    <property type="protein sequence ID" value="CUA93633.1"/>
    <property type="molecule type" value="Genomic_DNA"/>
</dbReference>
<name>A0A0K6HS94_9HYPH</name>
<comment type="catalytic activity">
    <reaction evidence="4">
        <text>a ribonucleoside 5'-triphosphate + H2O = a ribonucleoside 5'-phosphate + diphosphate + H(+)</text>
        <dbReference type="Rhea" id="RHEA:23996"/>
        <dbReference type="ChEBI" id="CHEBI:15377"/>
        <dbReference type="ChEBI" id="CHEBI:15378"/>
        <dbReference type="ChEBI" id="CHEBI:33019"/>
        <dbReference type="ChEBI" id="CHEBI:58043"/>
        <dbReference type="ChEBI" id="CHEBI:61557"/>
        <dbReference type="EC" id="3.6.1.9"/>
    </reaction>
</comment>
<accession>A0A0K6HS94</accession>